<proteinExistence type="predicted"/>
<dbReference type="CDD" id="cd00051">
    <property type="entry name" value="EFh"/>
    <property type="match status" value="1"/>
</dbReference>
<dbReference type="PANTHER" id="PTHR10891">
    <property type="entry name" value="EF-HAND CALCIUM-BINDING DOMAIN CONTAINING PROTEIN"/>
    <property type="match status" value="1"/>
</dbReference>
<organism evidence="5 6">
    <name type="scientific">Cichlidogyrus casuarinus</name>
    <dbReference type="NCBI Taxonomy" id="1844966"/>
    <lineage>
        <taxon>Eukaryota</taxon>
        <taxon>Metazoa</taxon>
        <taxon>Spiralia</taxon>
        <taxon>Lophotrochozoa</taxon>
        <taxon>Platyhelminthes</taxon>
        <taxon>Monogenea</taxon>
        <taxon>Monopisthocotylea</taxon>
        <taxon>Dactylogyridea</taxon>
        <taxon>Ancyrocephalidae</taxon>
        <taxon>Cichlidogyrus</taxon>
    </lineage>
</organism>
<protein>
    <recommendedName>
        <fullName evidence="4">EF-hand domain-containing protein</fullName>
    </recommendedName>
</protein>
<dbReference type="PROSITE" id="PS00018">
    <property type="entry name" value="EF_HAND_1"/>
    <property type="match status" value="2"/>
</dbReference>
<dbReference type="Proteomes" id="UP001626550">
    <property type="component" value="Unassembled WGS sequence"/>
</dbReference>
<dbReference type="SUPFAM" id="SSF47473">
    <property type="entry name" value="EF-hand"/>
    <property type="match status" value="1"/>
</dbReference>
<reference evidence="5 6" key="1">
    <citation type="submission" date="2024-11" db="EMBL/GenBank/DDBJ databases">
        <title>Adaptive evolution of stress response genes in parasites aligns with host niche diversity.</title>
        <authorList>
            <person name="Hahn C."/>
            <person name="Resl P."/>
        </authorList>
    </citation>
    <scope>NUCLEOTIDE SEQUENCE [LARGE SCALE GENOMIC DNA]</scope>
    <source>
        <strain evidence="5">EGGRZ-B1_66</strain>
        <tissue evidence="5">Body</tissue>
    </source>
</reference>
<evidence type="ECO:0000256" key="2">
    <source>
        <dbReference type="ARBA" id="ARBA00022737"/>
    </source>
</evidence>
<dbReference type="EMBL" id="JBJKFK010004743">
    <property type="protein sequence ID" value="KAL3308748.1"/>
    <property type="molecule type" value="Genomic_DNA"/>
</dbReference>
<sequence>MNFTGGGGRISSSEKKRRLRELFNKMDWNGSRVLCYPTIVNQLRCMGHDDASIRGFMHTFDLNRDGVVTAEEFQRALDRMPDDNIDPVQLRRVFDKFDYNKSGRLELEELKTVLKELGSGSGDPLLRSWIIASDGRADGGVPYAEFMRIMSLLTRR</sequence>
<evidence type="ECO:0000313" key="6">
    <source>
        <dbReference type="Proteomes" id="UP001626550"/>
    </source>
</evidence>
<feature type="domain" description="EF-hand" evidence="4">
    <location>
        <begin position="48"/>
        <end position="83"/>
    </location>
</feature>
<evidence type="ECO:0000256" key="3">
    <source>
        <dbReference type="ARBA" id="ARBA00022837"/>
    </source>
</evidence>
<accession>A0ABD2PNZ7</accession>
<keyword evidence="1" id="KW-0479">Metal-binding</keyword>
<dbReference type="Gene3D" id="1.10.238.10">
    <property type="entry name" value="EF-hand"/>
    <property type="match status" value="2"/>
</dbReference>
<dbReference type="AlphaFoldDB" id="A0ABD2PNZ7"/>
<keyword evidence="3" id="KW-0106">Calcium</keyword>
<dbReference type="GO" id="GO:0046872">
    <property type="term" value="F:metal ion binding"/>
    <property type="evidence" value="ECO:0007669"/>
    <property type="project" value="UniProtKB-KW"/>
</dbReference>
<evidence type="ECO:0000256" key="1">
    <source>
        <dbReference type="ARBA" id="ARBA00022723"/>
    </source>
</evidence>
<dbReference type="InterPro" id="IPR011992">
    <property type="entry name" value="EF-hand-dom_pair"/>
</dbReference>
<dbReference type="Pfam" id="PF13499">
    <property type="entry name" value="EF-hand_7"/>
    <property type="match status" value="2"/>
</dbReference>
<dbReference type="InterPro" id="IPR039647">
    <property type="entry name" value="EF_hand_pair_protein_CML-like"/>
</dbReference>
<gene>
    <name evidence="5" type="ORF">Ciccas_012716</name>
</gene>
<evidence type="ECO:0000313" key="5">
    <source>
        <dbReference type="EMBL" id="KAL3308748.1"/>
    </source>
</evidence>
<dbReference type="SMART" id="SM00054">
    <property type="entry name" value="EFh"/>
    <property type="match status" value="2"/>
</dbReference>
<feature type="domain" description="EF-hand" evidence="4">
    <location>
        <begin position="85"/>
        <end position="120"/>
    </location>
</feature>
<keyword evidence="2" id="KW-0677">Repeat</keyword>
<dbReference type="InterPro" id="IPR018247">
    <property type="entry name" value="EF_Hand_1_Ca_BS"/>
</dbReference>
<keyword evidence="6" id="KW-1185">Reference proteome</keyword>
<name>A0ABD2PNZ7_9PLAT</name>
<evidence type="ECO:0000259" key="4">
    <source>
        <dbReference type="PROSITE" id="PS50222"/>
    </source>
</evidence>
<dbReference type="PROSITE" id="PS50222">
    <property type="entry name" value="EF_HAND_2"/>
    <property type="match status" value="2"/>
</dbReference>
<dbReference type="InterPro" id="IPR002048">
    <property type="entry name" value="EF_hand_dom"/>
</dbReference>
<comment type="caution">
    <text evidence="5">The sequence shown here is derived from an EMBL/GenBank/DDBJ whole genome shotgun (WGS) entry which is preliminary data.</text>
</comment>